<proteinExistence type="predicted"/>
<reference evidence="1 2" key="1">
    <citation type="journal article" date="2019" name="Nat. Ecol. Evol.">
        <title>Megaphylogeny resolves global patterns of mushroom evolution.</title>
        <authorList>
            <person name="Varga T."/>
            <person name="Krizsan K."/>
            <person name="Foldi C."/>
            <person name="Dima B."/>
            <person name="Sanchez-Garcia M."/>
            <person name="Sanchez-Ramirez S."/>
            <person name="Szollosi G.J."/>
            <person name="Szarkandi J.G."/>
            <person name="Papp V."/>
            <person name="Albert L."/>
            <person name="Andreopoulos W."/>
            <person name="Angelini C."/>
            <person name="Antonin V."/>
            <person name="Barry K.W."/>
            <person name="Bougher N.L."/>
            <person name="Buchanan P."/>
            <person name="Buyck B."/>
            <person name="Bense V."/>
            <person name="Catcheside P."/>
            <person name="Chovatia M."/>
            <person name="Cooper J."/>
            <person name="Damon W."/>
            <person name="Desjardin D."/>
            <person name="Finy P."/>
            <person name="Geml J."/>
            <person name="Haridas S."/>
            <person name="Hughes K."/>
            <person name="Justo A."/>
            <person name="Karasinski D."/>
            <person name="Kautmanova I."/>
            <person name="Kiss B."/>
            <person name="Kocsube S."/>
            <person name="Kotiranta H."/>
            <person name="LaButti K.M."/>
            <person name="Lechner B.E."/>
            <person name="Liimatainen K."/>
            <person name="Lipzen A."/>
            <person name="Lukacs Z."/>
            <person name="Mihaltcheva S."/>
            <person name="Morgado L.N."/>
            <person name="Niskanen T."/>
            <person name="Noordeloos M.E."/>
            <person name="Ohm R.A."/>
            <person name="Ortiz-Santana B."/>
            <person name="Ovrebo C."/>
            <person name="Racz N."/>
            <person name="Riley R."/>
            <person name="Savchenko A."/>
            <person name="Shiryaev A."/>
            <person name="Soop K."/>
            <person name="Spirin V."/>
            <person name="Szebenyi C."/>
            <person name="Tomsovsky M."/>
            <person name="Tulloss R.E."/>
            <person name="Uehling J."/>
            <person name="Grigoriev I.V."/>
            <person name="Vagvolgyi C."/>
            <person name="Papp T."/>
            <person name="Martin F.M."/>
            <person name="Miettinen O."/>
            <person name="Hibbett D.S."/>
            <person name="Nagy L.G."/>
        </authorList>
    </citation>
    <scope>NUCLEOTIDE SEQUENCE [LARGE SCALE GENOMIC DNA]</scope>
    <source>
        <strain evidence="1 2">NL-1719</strain>
    </source>
</reference>
<name>A0ACD3B456_9AGAR</name>
<gene>
    <name evidence="1" type="ORF">BDN72DRAFT_246818</name>
</gene>
<evidence type="ECO:0000313" key="1">
    <source>
        <dbReference type="EMBL" id="TFK73103.1"/>
    </source>
</evidence>
<accession>A0ACD3B456</accession>
<sequence length="771" mass="86656">MCSKVLDNSATSLSDHSNADTVIRTTQSSKLRINSLLLSDSFESDTCVQGNCSSAMYSNPPSSPGSDTMKLSPRPLSPRLVPDDISMTCHSLADICLAQESVDTQRNSLPLENCVFEDVSRSYRGVPIASLLNYETVPEKWDSNRLSDVETLLDPTASRRQSTRERDVCKFLDQLNVDNIQKEINVFRNALQACENTPSLWGDMYEISIADMPNITPMLDLLNRDPLSLDTAYKIPIFWKDVRRTTDVADVTSACLRLLRLRALQATVKIYQWLVTLIQAAVRWDAPSSGSPWLHKLVHDVQNVFYSPHYSFGTVVEFDSWDYLPALTYPRTYSLVLPRFSSTPMDDIKAYSAIIARFWLGFPPDLPSLSVAGVLTELLDAHSIIILLLDPVWELFSSQGCNLMSSLKQDQRARPRYHIELLETVSSRLKVHPIRDPASPECLKLQELSTSMSLWIGPQNNKLVEDLKPMLLESPHTGPIHKDVPDILSHLPPADLQGVAALLSFIRRLLPLLNSIHLPPDDLAKFVAKNLDFRSPFRQRAPTLQRAFATIYSDLDRLQTTAGLFNVVLFRGFTYGSSWARTSLNWFNDYSTWKSVYDNSTVPADAKSRSSYFINPCAYGTCASARDLAHSKKIEKALTKSGWCAFIEAQRRVKDSCLSEQFFFFKQFPAVGSLTSLLIVGDLIKAGLLPIPVAYDFGILVAHVKRGALNGLVRLGLVSHESSSEEIAEAFENLHLQLLEDLTLDEIRMMDYDIVTLEHILCKFSRLHNEI</sequence>
<protein>
    <submittedName>
        <fullName evidence="1">Uncharacterized protein</fullName>
    </submittedName>
</protein>
<evidence type="ECO:0000313" key="2">
    <source>
        <dbReference type="Proteomes" id="UP000308600"/>
    </source>
</evidence>
<dbReference type="EMBL" id="ML208278">
    <property type="protein sequence ID" value="TFK73103.1"/>
    <property type="molecule type" value="Genomic_DNA"/>
</dbReference>
<organism evidence="1 2">
    <name type="scientific">Pluteus cervinus</name>
    <dbReference type="NCBI Taxonomy" id="181527"/>
    <lineage>
        <taxon>Eukaryota</taxon>
        <taxon>Fungi</taxon>
        <taxon>Dikarya</taxon>
        <taxon>Basidiomycota</taxon>
        <taxon>Agaricomycotina</taxon>
        <taxon>Agaricomycetes</taxon>
        <taxon>Agaricomycetidae</taxon>
        <taxon>Agaricales</taxon>
        <taxon>Pluteineae</taxon>
        <taxon>Pluteaceae</taxon>
        <taxon>Pluteus</taxon>
    </lineage>
</organism>
<keyword evidence="2" id="KW-1185">Reference proteome</keyword>
<dbReference type="Proteomes" id="UP000308600">
    <property type="component" value="Unassembled WGS sequence"/>
</dbReference>